<dbReference type="PRINTS" id="PR00457">
    <property type="entry name" value="ANPEROXIDASE"/>
</dbReference>
<evidence type="ECO:0000256" key="2">
    <source>
        <dbReference type="ARBA" id="ARBA00022525"/>
    </source>
</evidence>
<keyword evidence="4" id="KW-0325">Glycoprotein</keyword>
<dbReference type="SUPFAM" id="SSF48113">
    <property type="entry name" value="Heme-dependent peroxidases"/>
    <property type="match status" value="1"/>
</dbReference>
<dbReference type="InterPro" id="IPR037120">
    <property type="entry name" value="Haem_peroxidase_sf_animal"/>
</dbReference>
<dbReference type="EMBL" id="GGMR01003047">
    <property type="protein sequence ID" value="MBY15666.1"/>
    <property type="molecule type" value="Transcribed_RNA"/>
</dbReference>
<keyword evidence="2" id="KW-0964">Secreted</keyword>
<dbReference type="GO" id="GO:0004601">
    <property type="term" value="F:peroxidase activity"/>
    <property type="evidence" value="ECO:0007669"/>
    <property type="project" value="UniProtKB-KW"/>
</dbReference>
<dbReference type="InterPro" id="IPR010255">
    <property type="entry name" value="Haem_peroxidase_sf"/>
</dbReference>
<dbReference type="GO" id="GO:0006979">
    <property type="term" value="P:response to oxidative stress"/>
    <property type="evidence" value="ECO:0007669"/>
    <property type="project" value="InterPro"/>
</dbReference>
<dbReference type="GO" id="GO:0020037">
    <property type="term" value="F:heme binding"/>
    <property type="evidence" value="ECO:0007669"/>
    <property type="project" value="InterPro"/>
</dbReference>
<reference evidence="5" key="1">
    <citation type="submission" date="2018-04" db="EMBL/GenBank/DDBJ databases">
        <title>Transcriptome of Schizaphis graminum biotype I.</title>
        <authorList>
            <person name="Scully E.D."/>
            <person name="Geib S.M."/>
            <person name="Palmer N.A."/>
            <person name="Koch K."/>
            <person name="Bradshaw J."/>
            <person name="Heng-Moss T."/>
            <person name="Sarath G."/>
        </authorList>
    </citation>
    <scope>NUCLEOTIDE SEQUENCE</scope>
</reference>
<keyword evidence="3" id="KW-0575">Peroxidase</keyword>
<protein>
    <submittedName>
        <fullName evidence="5">Peroxidasin-like protein</fullName>
    </submittedName>
</protein>
<dbReference type="GO" id="GO:0005576">
    <property type="term" value="C:extracellular region"/>
    <property type="evidence" value="ECO:0007669"/>
    <property type="project" value="UniProtKB-SubCell"/>
</dbReference>
<evidence type="ECO:0000256" key="4">
    <source>
        <dbReference type="ARBA" id="ARBA00023180"/>
    </source>
</evidence>
<dbReference type="PANTHER" id="PTHR11475">
    <property type="entry name" value="OXIDASE/PEROXIDASE"/>
    <property type="match status" value="1"/>
</dbReference>
<organism evidence="5">
    <name type="scientific">Schizaphis graminum</name>
    <name type="common">Green bug aphid</name>
    <dbReference type="NCBI Taxonomy" id="13262"/>
    <lineage>
        <taxon>Eukaryota</taxon>
        <taxon>Metazoa</taxon>
        <taxon>Ecdysozoa</taxon>
        <taxon>Arthropoda</taxon>
        <taxon>Hexapoda</taxon>
        <taxon>Insecta</taxon>
        <taxon>Pterygota</taxon>
        <taxon>Neoptera</taxon>
        <taxon>Paraneoptera</taxon>
        <taxon>Hemiptera</taxon>
        <taxon>Sternorrhyncha</taxon>
        <taxon>Aphidomorpha</taxon>
        <taxon>Aphidoidea</taxon>
        <taxon>Aphididae</taxon>
        <taxon>Aphidini</taxon>
        <taxon>Schizaphis</taxon>
    </lineage>
</organism>
<sequence>MNQATHYLDGSMIYGSSVERTWLLRAKTDGRLLSSVSYDNLRQMNTLEPQYMPLENTDSNKCQYGRGTCYRAGDDRANGFPHLTVMHTLWMREHNRLAKMLSNVNPHWDDERIFQEARKIVIASIQHITYAEWLPSLLGRNYTMQNGLELTTNGYSNAYNETSDSSVSNSFATAILPFANSMVSDTLRDVRMITHQLS</sequence>
<keyword evidence="3" id="KW-0560">Oxidoreductase</keyword>
<dbReference type="AlphaFoldDB" id="A0A2S2NFW2"/>
<dbReference type="Pfam" id="PF03098">
    <property type="entry name" value="An_peroxidase"/>
    <property type="match status" value="1"/>
</dbReference>
<dbReference type="Gene3D" id="1.10.640.10">
    <property type="entry name" value="Haem peroxidase domain superfamily, animal type"/>
    <property type="match status" value="1"/>
</dbReference>
<evidence type="ECO:0000256" key="1">
    <source>
        <dbReference type="ARBA" id="ARBA00004613"/>
    </source>
</evidence>
<accession>A0A2S2NFW2</accession>
<comment type="subcellular location">
    <subcellularLocation>
        <location evidence="1">Secreted</location>
    </subcellularLocation>
</comment>
<dbReference type="PANTHER" id="PTHR11475:SF4">
    <property type="entry name" value="CHORION PEROXIDASE"/>
    <property type="match status" value="1"/>
</dbReference>
<evidence type="ECO:0000313" key="5">
    <source>
        <dbReference type="EMBL" id="MBY15666.1"/>
    </source>
</evidence>
<proteinExistence type="predicted"/>
<dbReference type="PROSITE" id="PS50292">
    <property type="entry name" value="PEROXIDASE_3"/>
    <property type="match status" value="1"/>
</dbReference>
<name>A0A2S2NFW2_SCHGA</name>
<evidence type="ECO:0000256" key="3">
    <source>
        <dbReference type="ARBA" id="ARBA00022559"/>
    </source>
</evidence>
<dbReference type="InterPro" id="IPR019791">
    <property type="entry name" value="Haem_peroxidase_animal"/>
</dbReference>
<gene>
    <name evidence="5" type="primary">PXDNL_1</name>
    <name evidence="5" type="ORF">g.84474</name>
</gene>